<dbReference type="InterPro" id="IPR043744">
    <property type="entry name" value="DUF5689"/>
</dbReference>
<accession>A0A328YDU2</accession>
<evidence type="ECO:0000256" key="1">
    <source>
        <dbReference type="SAM" id="SignalP"/>
    </source>
</evidence>
<dbReference type="PROSITE" id="PS51257">
    <property type="entry name" value="PROKAR_LIPOPROTEIN"/>
    <property type="match status" value="1"/>
</dbReference>
<organism evidence="3 4">
    <name type="scientific">Flavobacterium aciduliphilum</name>
    <dbReference type="NCBI Taxonomy" id="1101402"/>
    <lineage>
        <taxon>Bacteria</taxon>
        <taxon>Pseudomonadati</taxon>
        <taxon>Bacteroidota</taxon>
        <taxon>Flavobacteriia</taxon>
        <taxon>Flavobacteriales</taxon>
        <taxon>Flavobacteriaceae</taxon>
        <taxon>Flavobacterium</taxon>
    </lineage>
</organism>
<name>A0A328YDU2_9FLAO</name>
<keyword evidence="1" id="KW-0732">Signal</keyword>
<protein>
    <submittedName>
        <fullName evidence="3">Uncharacterized protein DUF5017</fullName>
    </submittedName>
</protein>
<gene>
    <name evidence="3" type="ORF">CLV55_10840</name>
</gene>
<dbReference type="OrthoDB" id="1492759at2"/>
<dbReference type="AlphaFoldDB" id="A0A328YDU2"/>
<feature type="signal peptide" evidence="1">
    <location>
        <begin position="1"/>
        <end position="24"/>
    </location>
</feature>
<reference evidence="3 4" key="1">
    <citation type="submission" date="2018-06" db="EMBL/GenBank/DDBJ databases">
        <title>Genomic Encyclopedia of Archaeal and Bacterial Type Strains, Phase II (KMG-II): from individual species to whole genera.</title>
        <authorList>
            <person name="Goeker M."/>
        </authorList>
    </citation>
    <scope>NUCLEOTIDE SEQUENCE [LARGE SCALE GENOMIC DNA]</scope>
    <source>
        <strain evidence="3 4">DSM 25663</strain>
    </source>
</reference>
<feature type="chain" id="PRO_5016331620" evidence="1">
    <location>
        <begin position="25"/>
        <end position="434"/>
    </location>
</feature>
<evidence type="ECO:0000259" key="2">
    <source>
        <dbReference type="Pfam" id="PF18942"/>
    </source>
</evidence>
<proteinExistence type="predicted"/>
<keyword evidence="4" id="KW-1185">Reference proteome</keyword>
<dbReference type="RefSeq" id="WP_112113512.1">
    <property type="nucleotide sequence ID" value="NZ_QLSZ01000008.1"/>
</dbReference>
<sequence>MKKKLNLVKSSFLLALFIALSSCTDSDKSYQSGAPEIQTYAFTPTITVASLNSIATPTPTQYAADDIIEAYVTSNDAAGNFYKSISFQDVQIGTSTPIGFSVAVDKAMTYADGFYPGRKVYIKLKGLYYGIQYGSLKIGVDASLNGIEPLDYQKFLFPSATVVDESTLLRHMTLANALSNANLNTLVEVDNVQFAKGSLGRTYFDIDSGGYATNQMIEDPNLGTTSICRISKYAPFSVNMVPSGMGSIRGVMTKYNTDFQYMVRYESDFKLTGARFIPALSEDFNNGLTAWNAYSVSGAQVWGQASYGNPAPCASISGYSGGNKANEDWLISPVMNFSTYTNVTLTFDSAYNYPGAPIQVLVSSNYTGTGNPNSATWTPLSPILSTGSFAWVNSGPVSLSAFAGNNTVYVAFKYTSTTSAASTWEIDNVKVIGN</sequence>
<evidence type="ECO:0000313" key="3">
    <source>
        <dbReference type="EMBL" id="RAR71303.1"/>
    </source>
</evidence>
<dbReference type="Gene3D" id="2.60.120.200">
    <property type="match status" value="1"/>
</dbReference>
<dbReference type="Pfam" id="PF18942">
    <property type="entry name" value="DUF5689"/>
    <property type="match status" value="1"/>
</dbReference>
<comment type="caution">
    <text evidence="3">The sequence shown here is derived from an EMBL/GenBank/DDBJ whole genome shotgun (WGS) entry which is preliminary data.</text>
</comment>
<evidence type="ECO:0000313" key="4">
    <source>
        <dbReference type="Proteomes" id="UP000248840"/>
    </source>
</evidence>
<dbReference type="NCBIfam" id="NF038128">
    <property type="entry name" value="choice_anch_J"/>
    <property type="match status" value="1"/>
</dbReference>
<dbReference type="EMBL" id="QLSZ01000008">
    <property type="protein sequence ID" value="RAR71303.1"/>
    <property type="molecule type" value="Genomic_DNA"/>
</dbReference>
<dbReference type="Proteomes" id="UP000248840">
    <property type="component" value="Unassembled WGS sequence"/>
</dbReference>
<feature type="domain" description="DUF5689" evidence="2">
    <location>
        <begin position="44"/>
        <end position="268"/>
    </location>
</feature>